<evidence type="ECO:0000313" key="8">
    <source>
        <dbReference type="Proteomes" id="UP000014760"/>
    </source>
</evidence>
<evidence type="ECO:0000256" key="2">
    <source>
        <dbReference type="ARBA" id="ARBA00022771"/>
    </source>
</evidence>
<dbReference type="Pfam" id="PF12171">
    <property type="entry name" value="zf-C2H2_jaz"/>
    <property type="match status" value="1"/>
</dbReference>
<dbReference type="InterPro" id="IPR049401">
    <property type="entry name" value="DZF_dom_N"/>
</dbReference>
<dbReference type="InterPro" id="IPR043519">
    <property type="entry name" value="NT_sf"/>
</dbReference>
<evidence type="ECO:0000259" key="5">
    <source>
        <dbReference type="PROSITE" id="PS51703"/>
    </source>
</evidence>
<dbReference type="FunFam" id="3.30.160.60:FF:000210">
    <property type="entry name" value="Zinc finger RNA-binding protein 2"/>
    <property type="match status" value="1"/>
</dbReference>
<dbReference type="Pfam" id="PF07528">
    <property type="entry name" value="DZF_N"/>
    <property type="match status" value="1"/>
</dbReference>
<evidence type="ECO:0000313" key="6">
    <source>
        <dbReference type="EMBL" id="ELU13401.1"/>
    </source>
</evidence>
<dbReference type="HOGENOM" id="CLU_012026_0_0_1"/>
<feature type="region of interest" description="Disordered" evidence="4">
    <location>
        <begin position="666"/>
        <end position="725"/>
    </location>
</feature>
<dbReference type="PANTHER" id="PTHR45762">
    <property type="entry name" value="ZINC FINGER RNA-BINDING PROTEIN"/>
    <property type="match status" value="1"/>
</dbReference>
<dbReference type="Proteomes" id="UP000014760">
    <property type="component" value="Unassembled WGS sequence"/>
</dbReference>
<evidence type="ECO:0000256" key="3">
    <source>
        <dbReference type="ARBA" id="ARBA00022833"/>
    </source>
</evidence>
<dbReference type="PANTHER" id="PTHR45762:SF3">
    <property type="entry name" value="ZINC-FINGER PROTEIN AT 72D, ISOFORM B"/>
    <property type="match status" value="1"/>
</dbReference>
<dbReference type="EMBL" id="KB295236">
    <property type="protein sequence ID" value="ELU13401.1"/>
    <property type="molecule type" value="Genomic_DNA"/>
</dbReference>
<dbReference type="InterPro" id="IPR003604">
    <property type="entry name" value="Matrin/U1-like-C_Znf_C2H2"/>
</dbReference>
<feature type="compositionally biased region" description="Polar residues" evidence="4">
    <location>
        <begin position="716"/>
        <end position="725"/>
    </location>
</feature>
<dbReference type="FunCoup" id="R7VAN5">
    <property type="interactions" value="1569"/>
</dbReference>
<dbReference type="SMART" id="SM00451">
    <property type="entry name" value="ZnF_U1"/>
    <property type="match status" value="3"/>
</dbReference>
<evidence type="ECO:0000256" key="4">
    <source>
        <dbReference type="SAM" id="MobiDB-lite"/>
    </source>
</evidence>
<keyword evidence="1" id="KW-0479">Metal-binding</keyword>
<dbReference type="Gene3D" id="1.10.1410.40">
    <property type="match status" value="1"/>
</dbReference>
<dbReference type="AlphaFoldDB" id="R7VAN5"/>
<gene>
    <name evidence="6" type="ORF">CAPTEDRAFT_154198</name>
</gene>
<dbReference type="Gene3D" id="3.30.460.10">
    <property type="entry name" value="Beta Polymerase, domain 2"/>
    <property type="match status" value="1"/>
</dbReference>
<evidence type="ECO:0000313" key="7">
    <source>
        <dbReference type="EnsemblMetazoa" id="CapteP154198"/>
    </source>
</evidence>
<dbReference type="GO" id="GO:0003727">
    <property type="term" value="F:single-stranded RNA binding"/>
    <property type="evidence" value="ECO:0007669"/>
    <property type="project" value="TreeGrafter"/>
</dbReference>
<evidence type="ECO:0000256" key="1">
    <source>
        <dbReference type="ARBA" id="ARBA00022723"/>
    </source>
</evidence>
<name>R7VAN5_CAPTE</name>
<dbReference type="OrthoDB" id="8898434at2759"/>
<reference evidence="8" key="1">
    <citation type="submission" date="2012-12" db="EMBL/GenBank/DDBJ databases">
        <authorList>
            <person name="Hellsten U."/>
            <person name="Grimwood J."/>
            <person name="Chapman J.A."/>
            <person name="Shapiro H."/>
            <person name="Aerts A."/>
            <person name="Otillar R.P."/>
            <person name="Terry A.Y."/>
            <person name="Boore J.L."/>
            <person name="Simakov O."/>
            <person name="Marletaz F."/>
            <person name="Cho S.-J."/>
            <person name="Edsinger-Gonzales E."/>
            <person name="Havlak P."/>
            <person name="Kuo D.-H."/>
            <person name="Larsson T."/>
            <person name="Lv J."/>
            <person name="Arendt D."/>
            <person name="Savage R."/>
            <person name="Osoegawa K."/>
            <person name="de Jong P."/>
            <person name="Lindberg D.R."/>
            <person name="Seaver E.C."/>
            <person name="Weisblat D.A."/>
            <person name="Putnam N.H."/>
            <person name="Grigoriev I.V."/>
            <person name="Rokhsar D.S."/>
        </authorList>
    </citation>
    <scope>NUCLEOTIDE SEQUENCE</scope>
    <source>
        <strain evidence="8">I ESC-2004</strain>
    </source>
</reference>
<feature type="compositionally biased region" description="Basic and acidic residues" evidence="4">
    <location>
        <begin position="364"/>
        <end position="405"/>
    </location>
</feature>
<feature type="compositionally biased region" description="Basic and acidic residues" evidence="4">
    <location>
        <begin position="701"/>
        <end position="711"/>
    </location>
</feature>
<sequence length="725" mass="80184">MQKKMPPKPPQLHYCEVCKISCAGPQTYREHLEGQKHKKKEAAAKATAPTVITRAAMNQLRCELCDVACTGADAYAAHIRGAKHQKVLKLHTKLGKPIPSADPVVMGAAAKTGTAAAAVKVAAKPAVIATTATTVKKVVATPKITFIGGTQLKSTGAKPEDVKKEEVAVATTVEEEDAIVIPGEKDVQPVGLEYVEDIRNELGAINFYCKLCECKFNDPNAKLMHVKGRRHRLAYKKKVDPSLQVEMKPSIFGRKKQEEKLRRQAAKEEYWRRRDAEERWRMEWEQRRYEEELHQWQRMGGAGRPFGAQGPMRRPDTSDDRHVMAKHASIYPNDQELQAVQNIVSSCEKSLKLVSDYLAESYEDPSKEEGEKKEVAKEEKPAEETEKTETPVEKTTKENEKDDQAPRALKGVMRVGVLAKGLLLHGDLNVHLVVLCSEKPTRTLLERVADNLPKQMSTITEEKFEVIICVEDAAVIVTSDKEPHSCCTITLTSPVMREDVNNSDATGVPAITAGESVAKSDPPDVLDKQKCLDALAALRHAKWFQARANGLQSCVVVIRILRDLCQRVPTWAPLNQWAMELLVEKCVSSGGGNMSPGDALRRVFEALASGILLPGGPGLFDPCEKEPTDEAATLTNQEREDITASAQHALRLIAFRQIHKVLGMEPLPQQPKHPRGGAKAPQNNPRKRRRTNSNGEGTEDVDGKKDKKEGEEVAETTETNQVLKV</sequence>
<dbReference type="InterPro" id="IPR006561">
    <property type="entry name" value="DZF_dom"/>
</dbReference>
<keyword evidence="8" id="KW-1185">Reference proteome</keyword>
<dbReference type="EMBL" id="AMQN01005144">
    <property type="status" value="NOT_ANNOTATED_CDS"/>
    <property type="molecule type" value="Genomic_DNA"/>
</dbReference>
<dbReference type="Pfam" id="PF20965">
    <property type="entry name" value="DZF_C"/>
    <property type="match status" value="1"/>
</dbReference>
<dbReference type="InterPro" id="IPR036236">
    <property type="entry name" value="Znf_C2H2_sf"/>
</dbReference>
<dbReference type="FunFam" id="3.30.160.60:FF:000898">
    <property type="entry name" value="zinc finger RNA-binding protein 2"/>
    <property type="match status" value="1"/>
</dbReference>
<dbReference type="SUPFAM" id="SSF57667">
    <property type="entry name" value="beta-beta-alpha zinc fingers"/>
    <property type="match status" value="3"/>
</dbReference>
<dbReference type="GO" id="GO:0071011">
    <property type="term" value="C:precatalytic spliceosome"/>
    <property type="evidence" value="ECO:0007669"/>
    <property type="project" value="TreeGrafter"/>
</dbReference>
<proteinExistence type="predicted"/>
<keyword evidence="2" id="KW-0863">Zinc-finger</keyword>
<organism evidence="6">
    <name type="scientific">Capitella teleta</name>
    <name type="common">Polychaete worm</name>
    <dbReference type="NCBI Taxonomy" id="283909"/>
    <lineage>
        <taxon>Eukaryota</taxon>
        <taxon>Metazoa</taxon>
        <taxon>Spiralia</taxon>
        <taxon>Lophotrochozoa</taxon>
        <taxon>Annelida</taxon>
        <taxon>Polychaeta</taxon>
        <taxon>Sedentaria</taxon>
        <taxon>Scolecida</taxon>
        <taxon>Capitellidae</taxon>
        <taxon>Capitella</taxon>
    </lineage>
</organism>
<dbReference type="InterPro" id="IPR022755">
    <property type="entry name" value="Znf_C2H2_jaz"/>
</dbReference>
<dbReference type="InterPro" id="IPR013087">
    <property type="entry name" value="Znf_C2H2_type"/>
</dbReference>
<dbReference type="EnsemblMetazoa" id="CapteT154198">
    <property type="protein sequence ID" value="CapteP154198"/>
    <property type="gene ID" value="CapteG154198"/>
</dbReference>
<feature type="region of interest" description="Disordered" evidence="4">
    <location>
        <begin position="361"/>
        <end position="407"/>
    </location>
</feature>
<dbReference type="SMART" id="SM00355">
    <property type="entry name" value="ZnF_C2H2"/>
    <property type="match status" value="3"/>
</dbReference>
<dbReference type="Pfam" id="PF12874">
    <property type="entry name" value="zf-met"/>
    <property type="match status" value="2"/>
</dbReference>
<dbReference type="GO" id="GO:0003725">
    <property type="term" value="F:double-stranded RNA binding"/>
    <property type="evidence" value="ECO:0007669"/>
    <property type="project" value="TreeGrafter"/>
</dbReference>
<dbReference type="GO" id="GO:0008270">
    <property type="term" value="F:zinc ion binding"/>
    <property type="evidence" value="ECO:0007669"/>
    <property type="project" value="UniProtKB-KW"/>
</dbReference>
<dbReference type="Gene3D" id="3.30.160.60">
    <property type="entry name" value="Classic Zinc Finger"/>
    <property type="match status" value="3"/>
</dbReference>
<reference evidence="7" key="3">
    <citation type="submission" date="2015-06" db="UniProtKB">
        <authorList>
            <consortium name="EnsemblMetazoa"/>
        </authorList>
    </citation>
    <scope>IDENTIFICATION</scope>
</reference>
<dbReference type="STRING" id="283909.R7VAN5"/>
<feature type="domain" description="DZF" evidence="5">
    <location>
        <begin position="304"/>
        <end position="695"/>
    </location>
</feature>
<dbReference type="OMA" id="TRPWCGV"/>
<dbReference type="InterPro" id="IPR049402">
    <property type="entry name" value="DZF_dom_C"/>
</dbReference>
<dbReference type="PROSITE" id="PS51703">
    <property type="entry name" value="DZF"/>
    <property type="match status" value="1"/>
</dbReference>
<dbReference type="PROSITE" id="PS00028">
    <property type="entry name" value="ZINC_FINGER_C2H2_1"/>
    <property type="match status" value="1"/>
</dbReference>
<dbReference type="SMART" id="SM00572">
    <property type="entry name" value="DZF"/>
    <property type="match status" value="1"/>
</dbReference>
<reference evidence="6 8" key="2">
    <citation type="journal article" date="2013" name="Nature">
        <title>Insights into bilaterian evolution from three spiralian genomes.</title>
        <authorList>
            <person name="Simakov O."/>
            <person name="Marletaz F."/>
            <person name="Cho S.J."/>
            <person name="Edsinger-Gonzales E."/>
            <person name="Havlak P."/>
            <person name="Hellsten U."/>
            <person name="Kuo D.H."/>
            <person name="Larsson T."/>
            <person name="Lv J."/>
            <person name="Arendt D."/>
            <person name="Savage R."/>
            <person name="Osoegawa K."/>
            <person name="de Jong P."/>
            <person name="Grimwood J."/>
            <person name="Chapman J.A."/>
            <person name="Shapiro H."/>
            <person name="Aerts A."/>
            <person name="Otillar R.P."/>
            <person name="Terry A.Y."/>
            <person name="Boore J.L."/>
            <person name="Grigoriev I.V."/>
            <person name="Lindberg D.R."/>
            <person name="Seaver E.C."/>
            <person name="Weisblat D.A."/>
            <person name="Putnam N.H."/>
            <person name="Rokhsar D.S."/>
        </authorList>
    </citation>
    <scope>NUCLEOTIDE SEQUENCE</scope>
    <source>
        <strain evidence="6 8">I ESC-2004</strain>
    </source>
</reference>
<accession>R7VAN5</accession>
<protein>
    <recommendedName>
        <fullName evidence="5">DZF domain-containing protein</fullName>
    </recommendedName>
</protein>
<keyword evidence="3" id="KW-0862">Zinc</keyword>
<dbReference type="FunFam" id="1.10.1410.40:FF:000001">
    <property type="entry name" value="interleukin enhancer-binding factor 3 isoform X1"/>
    <property type="match status" value="1"/>
</dbReference>